<evidence type="ECO:0000313" key="1">
    <source>
        <dbReference type="EMBL" id="KKK76577.1"/>
    </source>
</evidence>
<organism evidence="1">
    <name type="scientific">marine sediment metagenome</name>
    <dbReference type="NCBI Taxonomy" id="412755"/>
    <lineage>
        <taxon>unclassified sequences</taxon>
        <taxon>metagenomes</taxon>
        <taxon>ecological metagenomes</taxon>
    </lineage>
</organism>
<name>A0A0F8Y570_9ZZZZ</name>
<proteinExistence type="predicted"/>
<comment type="caution">
    <text evidence="1">The sequence shown here is derived from an EMBL/GenBank/DDBJ whole genome shotgun (WGS) entry which is preliminary data.</text>
</comment>
<accession>A0A0F8Y570</accession>
<protein>
    <submittedName>
        <fullName evidence="1">Uncharacterized protein</fullName>
    </submittedName>
</protein>
<sequence>MVKRKSRARIRVPVKTFYQTWKVELGSETVSVDMMGHNFISRSLRYGIGSFTLILWNDKGEYNKKAIIGEDVSFYYHHLTTTPTNKVFTGKIDKPRHGLTANNLNYLILQGRDFPELADRKITISFTNAQADNAIKQVIDTFFNGKFTYNNLHADMTGPVNGDYTDQKGITVIGDILK</sequence>
<gene>
    <name evidence="1" type="ORF">LCGC14_2862220</name>
</gene>
<dbReference type="EMBL" id="LAZR01055344">
    <property type="protein sequence ID" value="KKK76577.1"/>
    <property type="molecule type" value="Genomic_DNA"/>
</dbReference>
<feature type="non-terminal residue" evidence="1">
    <location>
        <position position="178"/>
    </location>
</feature>
<dbReference type="AlphaFoldDB" id="A0A0F8Y570"/>
<reference evidence="1" key="1">
    <citation type="journal article" date="2015" name="Nature">
        <title>Complex archaea that bridge the gap between prokaryotes and eukaryotes.</title>
        <authorList>
            <person name="Spang A."/>
            <person name="Saw J.H."/>
            <person name="Jorgensen S.L."/>
            <person name="Zaremba-Niedzwiedzka K."/>
            <person name="Martijn J."/>
            <person name="Lind A.E."/>
            <person name="van Eijk R."/>
            <person name="Schleper C."/>
            <person name="Guy L."/>
            <person name="Ettema T.J."/>
        </authorList>
    </citation>
    <scope>NUCLEOTIDE SEQUENCE</scope>
</reference>